<dbReference type="Proteomes" id="UP000266196">
    <property type="component" value="Unassembled WGS sequence"/>
</dbReference>
<accession>A0A397F607</accession>
<name>A0A397F607_APHAT</name>
<gene>
    <name evidence="1" type="ORF">DYB31_009922</name>
</gene>
<dbReference type="VEuPathDB" id="FungiDB:H257_18657"/>
<sequence>MPVRACIEPATKQRIAEWDMGNDPDDVSTGEWIAWFKQGYDVDPRVLDTLKKWIIIFDISRAKAIVKIITDDVKPASLHRAVTQQMALMRNKPLKKDVYRFVRWLRKFAIGHESFKTPGSKVLGGPRVPRGDAKPLTPVSNAPAIGAPNNGCLKCKSTSHRVQECPGIAPEEVKQLLRAHGSTFGRGWTGEKGPPGTPGGRVATVKTHVPDSKRYELPAIVDGVLPVQASLLDSGADLSVASGGLVSMLLAAGVFPEITVMGPMELRLYGADSQVVTVKKQVRLGSLEFKTACGPLMLRELRVWVDET</sequence>
<protein>
    <recommendedName>
        <fullName evidence="3">Peptidase A2 domain-containing protein</fullName>
    </recommendedName>
</protein>
<evidence type="ECO:0000313" key="1">
    <source>
        <dbReference type="EMBL" id="RHZ16646.1"/>
    </source>
</evidence>
<dbReference type="AlphaFoldDB" id="A0A397F607"/>
<evidence type="ECO:0000313" key="2">
    <source>
        <dbReference type="Proteomes" id="UP000266196"/>
    </source>
</evidence>
<reference evidence="1 2" key="1">
    <citation type="submission" date="2018-08" db="EMBL/GenBank/DDBJ databases">
        <title>Aphanomyces genome sequencing and annotation.</title>
        <authorList>
            <person name="Minardi D."/>
            <person name="Oidtmann B."/>
            <person name="Van Der Giezen M."/>
            <person name="Studholme D.J."/>
        </authorList>
    </citation>
    <scope>NUCLEOTIDE SEQUENCE [LARGE SCALE GENOMIC DNA]</scope>
    <source>
        <strain evidence="1 2">197901</strain>
    </source>
</reference>
<dbReference type="EMBL" id="QUTE01009849">
    <property type="protein sequence ID" value="RHZ16646.1"/>
    <property type="molecule type" value="Genomic_DNA"/>
</dbReference>
<comment type="caution">
    <text evidence="1">The sequence shown here is derived from an EMBL/GenBank/DDBJ whole genome shotgun (WGS) entry which is preliminary data.</text>
</comment>
<evidence type="ECO:0008006" key="3">
    <source>
        <dbReference type="Google" id="ProtNLM"/>
    </source>
</evidence>
<organism evidence="1 2">
    <name type="scientific">Aphanomyces astaci</name>
    <name type="common">Crayfish plague agent</name>
    <dbReference type="NCBI Taxonomy" id="112090"/>
    <lineage>
        <taxon>Eukaryota</taxon>
        <taxon>Sar</taxon>
        <taxon>Stramenopiles</taxon>
        <taxon>Oomycota</taxon>
        <taxon>Saprolegniomycetes</taxon>
        <taxon>Saprolegniales</taxon>
        <taxon>Verrucalvaceae</taxon>
        <taxon>Aphanomyces</taxon>
    </lineage>
</organism>
<proteinExistence type="predicted"/>